<accession>A0ABU4TG14</accession>
<organism evidence="1 2">
    <name type="scientific">Lentzea miocenica</name>
    <dbReference type="NCBI Taxonomy" id="3095431"/>
    <lineage>
        <taxon>Bacteria</taxon>
        <taxon>Bacillati</taxon>
        <taxon>Actinomycetota</taxon>
        <taxon>Actinomycetes</taxon>
        <taxon>Pseudonocardiales</taxon>
        <taxon>Pseudonocardiaceae</taxon>
        <taxon>Lentzea</taxon>
    </lineage>
</organism>
<dbReference type="Proteomes" id="UP001285521">
    <property type="component" value="Unassembled WGS sequence"/>
</dbReference>
<evidence type="ECO:0008006" key="3">
    <source>
        <dbReference type="Google" id="ProtNLM"/>
    </source>
</evidence>
<sequence length="236" mass="25891">MDVQTAVDNYERAMSHCDNIVRVHRAAGDGSVGRRIEEPSVNRGTIVLAVAAWQAFVQDVAVALRDTALAELHLINGATVLPAAMQQWKVDFDSAVHKFATPDPEKSRALWKRVGFDPRPSWTWKQLGGRGSKAVVVQPVHVDKVINQWLKVRHAVAHGHAHIDALPVLQAVRERKASANAPAAPNLRLTDAIDCMRFFRSIVRLTADAAAAHIQVSPPTWTKPPTFALGLHISNL</sequence>
<dbReference type="RefSeq" id="WP_319971933.1">
    <property type="nucleotide sequence ID" value="NZ_JAXAVW010000051.1"/>
</dbReference>
<evidence type="ECO:0000313" key="1">
    <source>
        <dbReference type="EMBL" id="MDX8036939.1"/>
    </source>
</evidence>
<evidence type="ECO:0000313" key="2">
    <source>
        <dbReference type="Proteomes" id="UP001285521"/>
    </source>
</evidence>
<protein>
    <recommendedName>
        <fullName evidence="3">RiboL-PSP-HEPN domain-containing protein</fullName>
    </recommendedName>
</protein>
<proteinExistence type="predicted"/>
<name>A0ABU4TG14_9PSEU</name>
<reference evidence="1 2" key="1">
    <citation type="submission" date="2023-11" db="EMBL/GenBank/DDBJ databases">
        <title>Lentzea sokolovensis, sp. nov., Lentzea kristufkii, sp. nov., and Lentzea miocenensis, sp. nov., rare actinobacteria from Sokolov Coal Basin, Miocene lacustrine sediment, Czech Republic.</title>
        <authorList>
            <person name="Lara A."/>
            <person name="Kotroba L."/>
            <person name="Nouioui I."/>
            <person name="Neumann-Schaal M."/>
            <person name="Mast Y."/>
            <person name="Chronakova A."/>
        </authorList>
    </citation>
    <scope>NUCLEOTIDE SEQUENCE [LARGE SCALE GENOMIC DNA]</scope>
    <source>
        <strain evidence="1 2">BCCO 10_0856</strain>
    </source>
</reference>
<gene>
    <name evidence="1" type="ORF">SK803_42660</name>
</gene>
<comment type="caution">
    <text evidence="1">The sequence shown here is derived from an EMBL/GenBank/DDBJ whole genome shotgun (WGS) entry which is preliminary data.</text>
</comment>
<dbReference type="EMBL" id="JAXAVW010000051">
    <property type="protein sequence ID" value="MDX8036939.1"/>
    <property type="molecule type" value="Genomic_DNA"/>
</dbReference>
<keyword evidence="2" id="KW-1185">Reference proteome</keyword>